<dbReference type="Proteomes" id="UP000019109">
    <property type="component" value="Unassembled WGS sequence"/>
</dbReference>
<dbReference type="RefSeq" id="WP_038287903.1">
    <property type="nucleotide sequence ID" value="NZ_BAVR01000012.1"/>
</dbReference>
<accession>W4V3G7</accession>
<keyword evidence="1" id="KW-0812">Transmembrane</keyword>
<feature type="transmembrane region" description="Helical" evidence="1">
    <location>
        <begin position="9"/>
        <end position="29"/>
    </location>
</feature>
<comment type="caution">
    <text evidence="2">The sequence shown here is derived from an EMBL/GenBank/DDBJ whole genome shotgun (WGS) entry which is preliminary data.</text>
</comment>
<keyword evidence="3" id="KW-1185">Reference proteome</keyword>
<gene>
    <name evidence="2" type="ORF">JCM21531_1393</name>
</gene>
<keyword evidence="1" id="KW-1133">Transmembrane helix</keyword>
<feature type="transmembrane region" description="Helical" evidence="1">
    <location>
        <begin position="41"/>
        <end position="63"/>
    </location>
</feature>
<organism evidence="2 3">
    <name type="scientific">Acetivibrio straminisolvens JCM 21531</name>
    <dbReference type="NCBI Taxonomy" id="1294263"/>
    <lineage>
        <taxon>Bacteria</taxon>
        <taxon>Bacillati</taxon>
        <taxon>Bacillota</taxon>
        <taxon>Clostridia</taxon>
        <taxon>Eubacteriales</taxon>
        <taxon>Oscillospiraceae</taxon>
        <taxon>Acetivibrio</taxon>
    </lineage>
</organism>
<evidence type="ECO:0000256" key="1">
    <source>
        <dbReference type="SAM" id="Phobius"/>
    </source>
</evidence>
<dbReference type="EMBL" id="BAVR01000012">
    <property type="protein sequence ID" value="GAE87980.1"/>
    <property type="molecule type" value="Genomic_DNA"/>
</dbReference>
<evidence type="ECO:0000313" key="2">
    <source>
        <dbReference type="EMBL" id="GAE87980.1"/>
    </source>
</evidence>
<proteinExistence type="predicted"/>
<sequence length="246" mass="28578">MKTKKILKIAALNIGIALFNVILFSPGIMNIRLTNSDALSVAIGGTAIFLSLAFFIYGNYTLLFEKTPQIKVSDIKNYQECIVVLNQSYGKKTFDDSITTMKEQVERFNKKKEKIFNMLSQKFNVIDKVYEKFKTTIFDVEYVFLSNIKSILNKISAFDEEDYERLRYDIAQKKFSDEVIASKMNIYNEYINFVKNAIEDNEEIIIKLDALLLEISKHDLLEAGEIDNLKEIKEMDELIKKSKYYI</sequence>
<dbReference type="STRING" id="1294263.JCM21531_1393"/>
<dbReference type="OrthoDB" id="2935100at2"/>
<protein>
    <submittedName>
        <fullName evidence="2">Uncharacterized protein</fullName>
    </submittedName>
</protein>
<name>W4V3G7_9FIRM</name>
<reference evidence="2" key="1">
    <citation type="journal article" date="2014" name="Genome Announc.">
        <title>Draft Genome Sequence of Clostridium straminisolvens Strain JCM 21531T, Isolated from a Cellulose-Degrading Bacterial Community.</title>
        <authorList>
            <person name="Yuki M."/>
            <person name="Oshima K."/>
            <person name="Suda W."/>
            <person name="Sakamoto M."/>
            <person name="Kitamura K."/>
            <person name="Iida T."/>
            <person name="Hattori M."/>
            <person name="Ohkuma M."/>
        </authorList>
    </citation>
    <scope>NUCLEOTIDE SEQUENCE [LARGE SCALE GENOMIC DNA]</scope>
    <source>
        <strain evidence="2">JCM 21531</strain>
    </source>
</reference>
<keyword evidence="1" id="KW-0472">Membrane</keyword>
<dbReference type="AlphaFoldDB" id="W4V3G7"/>
<evidence type="ECO:0000313" key="3">
    <source>
        <dbReference type="Proteomes" id="UP000019109"/>
    </source>
</evidence>